<name>A0ACB5UBQ7_AMBMO</name>
<protein>
    <submittedName>
        <fullName evidence="1">Unnamed protein product</fullName>
    </submittedName>
</protein>
<reference evidence="1" key="1">
    <citation type="submission" date="2023-04" db="EMBL/GenBank/DDBJ databases">
        <title>Ambrosiozyma monospora NBRC 10751.</title>
        <authorList>
            <person name="Ichikawa N."/>
            <person name="Sato H."/>
            <person name="Tonouchi N."/>
        </authorList>
    </citation>
    <scope>NUCLEOTIDE SEQUENCE</scope>
    <source>
        <strain evidence="1">NBRC 10751</strain>
    </source>
</reference>
<evidence type="ECO:0000313" key="2">
    <source>
        <dbReference type="Proteomes" id="UP001165064"/>
    </source>
</evidence>
<dbReference type="EMBL" id="BSXS01016404">
    <property type="protein sequence ID" value="GMF07691.1"/>
    <property type="molecule type" value="Genomic_DNA"/>
</dbReference>
<gene>
    <name evidence="1" type="ORF">Amon02_001301200</name>
</gene>
<sequence length="135" mass="15339">MIVKTEIHQYGYDSPLQVLKYYEIEASTAPRDSEPLVSIHAGFWMNTNNTYMDFDKLITEIDLKVNNGNGLYCPKNNLDQGYILQFYSIGYRRSPEVKHPEHLKDILRALKYINEDLNTGVASLVGHSAGATIIT</sequence>
<comment type="caution">
    <text evidence="1">The sequence shown here is derived from an EMBL/GenBank/DDBJ whole genome shotgun (WGS) entry which is preliminary data.</text>
</comment>
<accession>A0ACB5UBQ7</accession>
<keyword evidence="2" id="KW-1185">Reference proteome</keyword>
<dbReference type="Proteomes" id="UP001165064">
    <property type="component" value="Unassembled WGS sequence"/>
</dbReference>
<organism evidence="1 2">
    <name type="scientific">Ambrosiozyma monospora</name>
    <name type="common">Yeast</name>
    <name type="synonym">Endomycopsis monosporus</name>
    <dbReference type="NCBI Taxonomy" id="43982"/>
    <lineage>
        <taxon>Eukaryota</taxon>
        <taxon>Fungi</taxon>
        <taxon>Dikarya</taxon>
        <taxon>Ascomycota</taxon>
        <taxon>Saccharomycotina</taxon>
        <taxon>Pichiomycetes</taxon>
        <taxon>Pichiales</taxon>
        <taxon>Pichiaceae</taxon>
        <taxon>Ambrosiozyma</taxon>
    </lineage>
</organism>
<proteinExistence type="predicted"/>
<evidence type="ECO:0000313" key="1">
    <source>
        <dbReference type="EMBL" id="GMF07691.1"/>
    </source>
</evidence>